<protein>
    <submittedName>
        <fullName evidence="2">Rrf2 family transcriptional regulator</fullName>
    </submittedName>
</protein>
<accession>A0A2S6MWV0</accession>
<evidence type="ECO:0000313" key="2">
    <source>
        <dbReference type="EMBL" id="PPQ26831.1"/>
    </source>
</evidence>
<dbReference type="AlphaFoldDB" id="A0A2S6MWV0"/>
<sequence>MNLSTRGRYAVMAMVDLASRAPLVDYAEPVCLAEIADRQQLSQSYLEQLFAKLRRADLVSSARGPGGGYRLSRPANEIAIADIVAAVDEPVVATRCETGSSGCLVAAESETGHQRCQTHDLWTELGRQITLFLGAITLADVVLGRVSGRAVDLPRIVEPAQGD</sequence>
<dbReference type="InterPro" id="IPR000944">
    <property type="entry name" value="Tscrpt_reg_Rrf2"/>
</dbReference>
<dbReference type="Gene3D" id="1.10.10.10">
    <property type="entry name" value="Winged helix-like DNA-binding domain superfamily/Winged helix DNA-binding domain"/>
    <property type="match status" value="1"/>
</dbReference>
<keyword evidence="1" id="KW-0238">DNA-binding</keyword>
<dbReference type="EMBL" id="NHRY01000266">
    <property type="protein sequence ID" value="PPQ26831.1"/>
    <property type="molecule type" value="Genomic_DNA"/>
</dbReference>
<dbReference type="GO" id="GO:0003677">
    <property type="term" value="F:DNA binding"/>
    <property type="evidence" value="ECO:0007669"/>
    <property type="project" value="UniProtKB-KW"/>
</dbReference>
<dbReference type="GO" id="GO:0003700">
    <property type="term" value="F:DNA-binding transcription factor activity"/>
    <property type="evidence" value="ECO:0007669"/>
    <property type="project" value="TreeGrafter"/>
</dbReference>
<dbReference type="PANTHER" id="PTHR33221:SF5">
    <property type="entry name" value="HTH-TYPE TRANSCRIPTIONAL REGULATOR ISCR"/>
    <property type="match status" value="1"/>
</dbReference>
<dbReference type="Pfam" id="PF02082">
    <property type="entry name" value="Rrf2"/>
    <property type="match status" value="1"/>
</dbReference>
<keyword evidence="3" id="KW-1185">Reference proteome</keyword>
<evidence type="ECO:0000313" key="3">
    <source>
        <dbReference type="Proteomes" id="UP000239724"/>
    </source>
</evidence>
<organism evidence="2 3">
    <name type="scientific">Rhodopila globiformis</name>
    <name type="common">Rhodopseudomonas globiformis</name>
    <dbReference type="NCBI Taxonomy" id="1071"/>
    <lineage>
        <taxon>Bacteria</taxon>
        <taxon>Pseudomonadati</taxon>
        <taxon>Pseudomonadota</taxon>
        <taxon>Alphaproteobacteria</taxon>
        <taxon>Acetobacterales</taxon>
        <taxon>Acetobacteraceae</taxon>
        <taxon>Rhodopila</taxon>
    </lineage>
</organism>
<dbReference type="Proteomes" id="UP000239724">
    <property type="component" value="Unassembled WGS sequence"/>
</dbReference>
<dbReference type="PANTHER" id="PTHR33221">
    <property type="entry name" value="WINGED HELIX-TURN-HELIX TRANSCRIPTIONAL REGULATOR, RRF2 FAMILY"/>
    <property type="match status" value="1"/>
</dbReference>
<proteinExistence type="predicted"/>
<dbReference type="NCBIfam" id="TIGR00738">
    <property type="entry name" value="rrf2_super"/>
    <property type="match status" value="1"/>
</dbReference>
<dbReference type="OrthoDB" id="9808360at2"/>
<dbReference type="InterPro" id="IPR036388">
    <property type="entry name" value="WH-like_DNA-bd_sf"/>
</dbReference>
<reference evidence="2 3" key="1">
    <citation type="journal article" date="2018" name="Arch. Microbiol.">
        <title>New insights into the metabolic potential of the phototrophic purple bacterium Rhodopila globiformis DSM 161(T) from its draft genome sequence and evidence for a vanadium-dependent nitrogenase.</title>
        <authorList>
            <person name="Imhoff J.F."/>
            <person name="Rahn T."/>
            <person name="Kunzel S."/>
            <person name="Neulinger S.C."/>
        </authorList>
    </citation>
    <scope>NUCLEOTIDE SEQUENCE [LARGE SCALE GENOMIC DNA]</scope>
    <source>
        <strain evidence="2 3">DSM 161</strain>
    </source>
</reference>
<comment type="caution">
    <text evidence="2">The sequence shown here is derived from an EMBL/GenBank/DDBJ whole genome shotgun (WGS) entry which is preliminary data.</text>
</comment>
<dbReference type="RefSeq" id="WP_104522393.1">
    <property type="nucleotide sequence ID" value="NZ_NHRY01000266.1"/>
</dbReference>
<dbReference type="GO" id="GO:0005829">
    <property type="term" value="C:cytosol"/>
    <property type="evidence" value="ECO:0007669"/>
    <property type="project" value="TreeGrafter"/>
</dbReference>
<gene>
    <name evidence="2" type="ORF">CCS01_29310</name>
</gene>
<name>A0A2S6MWV0_RHOGL</name>
<evidence type="ECO:0000256" key="1">
    <source>
        <dbReference type="ARBA" id="ARBA00023125"/>
    </source>
</evidence>
<dbReference type="SUPFAM" id="SSF46785">
    <property type="entry name" value="Winged helix' DNA-binding domain"/>
    <property type="match status" value="1"/>
</dbReference>
<dbReference type="InterPro" id="IPR036390">
    <property type="entry name" value="WH_DNA-bd_sf"/>
</dbReference>
<dbReference type="PROSITE" id="PS51197">
    <property type="entry name" value="HTH_RRF2_2"/>
    <property type="match status" value="1"/>
</dbReference>